<evidence type="ECO:0000256" key="1">
    <source>
        <dbReference type="SAM" id="MobiDB-lite"/>
    </source>
</evidence>
<reference evidence="2 3" key="1">
    <citation type="submission" date="2019-03" db="EMBL/GenBank/DDBJ databases">
        <title>First draft genome of Liparis tanakae, snailfish: a comprehensive survey of snailfish specific genes.</title>
        <authorList>
            <person name="Kim W."/>
            <person name="Song I."/>
            <person name="Jeong J.-H."/>
            <person name="Kim D."/>
            <person name="Kim S."/>
            <person name="Ryu S."/>
            <person name="Song J.Y."/>
            <person name="Lee S.K."/>
        </authorList>
    </citation>
    <scope>NUCLEOTIDE SEQUENCE [LARGE SCALE GENOMIC DNA]</scope>
    <source>
        <tissue evidence="2">Muscle</tissue>
    </source>
</reference>
<gene>
    <name evidence="2" type="ORF">EYF80_050307</name>
</gene>
<feature type="compositionally biased region" description="Low complexity" evidence="1">
    <location>
        <begin position="160"/>
        <end position="173"/>
    </location>
</feature>
<dbReference type="Proteomes" id="UP000314294">
    <property type="component" value="Unassembled WGS sequence"/>
</dbReference>
<feature type="region of interest" description="Disordered" evidence="1">
    <location>
        <begin position="102"/>
        <end position="194"/>
    </location>
</feature>
<protein>
    <submittedName>
        <fullName evidence="2">Uncharacterized protein</fullName>
    </submittedName>
</protein>
<sequence>MPVSDVGSRSTRGMAICKLQSQCHGLFVKLARDRRPSKASGAVAALGATGSSMASAGDEARATGDEALPRGNWQLVKFVFHPDSADHDKHLKAISCCFTDRDPQENTSAHSRRCRVPPPAHGGVPLSKWPTANRSRRSARSPEGGSGRGVGSLPSGPVRSSSEQLLASAALSSPRSQHTTTGMEPCAARRQGCE</sequence>
<accession>A0A4Z2FF11</accession>
<evidence type="ECO:0000313" key="3">
    <source>
        <dbReference type="Proteomes" id="UP000314294"/>
    </source>
</evidence>
<dbReference type="AlphaFoldDB" id="A0A4Z2FF11"/>
<organism evidence="2 3">
    <name type="scientific">Liparis tanakae</name>
    <name type="common">Tanaka's snailfish</name>
    <dbReference type="NCBI Taxonomy" id="230148"/>
    <lineage>
        <taxon>Eukaryota</taxon>
        <taxon>Metazoa</taxon>
        <taxon>Chordata</taxon>
        <taxon>Craniata</taxon>
        <taxon>Vertebrata</taxon>
        <taxon>Euteleostomi</taxon>
        <taxon>Actinopterygii</taxon>
        <taxon>Neopterygii</taxon>
        <taxon>Teleostei</taxon>
        <taxon>Neoteleostei</taxon>
        <taxon>Acanthomorphata</taxon>
        <taxon>Eupercaria</taxon>
        <taxon>Perciformes</taxon>
        <taxon>Cottioidei</taxon>
        <taxon>Cottales</taxon>
        <taxon>Liparidae</taxon>
        <taxon>Liparis</taxon>
    </lineage>
</organism>
<dbReference type="EMBL" id="SRLO01001272">
    <property type="protein sequence ID" value="TNN39531.1"/>
    <property type="molecule type" value="Genomic_DNA"/>
</dbReference>
<proteinExistence type="predicted"/>
<keyword evidence="3" id="KW-1185">Reference proteome</keyword>
<evidence type="ECO:0000313" key="2">
    <source>
        <dbReference type="EMBL" id="TNN39531.1"/>
    </source>
</evidence>
<comment type="caution">
    <text evidence="2">The sequence shown here is derived from an EMBL/GenBank/DDBJ whole genome shotgun (WGS) entry which is preliminary data.</text>
</comment>
<name>A0A4Z2FF11_9TELE</name>